<organism evidence="4 5">
    <name type="scientific">Mycena rosella</name>
    <name type="common">Pink bonnet</name>
    <name type="synonym">Agaricus rosellus</name>
    <dbReference type="NCBI Taxonomy" id="1033263"/>
    <lineage>
        <taxon>Eukaryota</taxon>
        <taxon>Fungi</taxon>
        <taxon>Dikarya</taxon>
        <taxon>Basidiomycota</taxon>
        <taxon>Agaricomycotina</taxon>
        <taxon>Agaricomycetes</taxon>
        <taxon>Agaricomycetidae</taxon>
        <taxon>Agaricales</taxon>
        <taxon>Marasmiineae</taxon>
        <taxon>Mycenaceae</taxon>
        <taxon>Mycena</taxon>
    </lineage>
</organism>
<sequence>MQGGGGDMLRTGQSLLATALQRVRKLPLTPTSVPLFPPTSPSAHTAHARLVSWFFNAPAAPFGVHLIALASNAAGGMGACGLSRARRLRLSECSWTCNLSAGLASASPLTGYARRGSLRCRTLGRRRRAGMECAPPASASPSGHSHGTAHGHGHAEP</sequence>
<dbReference type="InterPro" id="IPR038765">
    <property type="entry name" value="Papain-like_cys_pep_sf"/>
</dbReference>
<evidence type="ECO:0000259" key="3">
    <source>
        <dbReference type="Pfam" id="PF03416"/>
    </source>
</evidence>
<comment type="similarity">
    <text evidence="1">Belongs to the peptidase C54 family.</text>
</comment>
<reference evidence="4" key="1">
    <citation type="submission" date="2023-03" db="EMBL/GenBank/DDBJ databases">
        <title>Massive genome expansion in bonnet fungi (Mycena s.s.) driven by repeated elements and novel gene families across ecological guilds.</title>
        <authorList>
            <consortium name="Lawrence Berkeley National Laboratory"/>
            <person name="Harder C.B."/>
            <person name="Miyauchi S."/>
            <person name="Viragh M."/>
            <person name="Kuo A."/>
            <person name="Thoen E."/>
            <person name="Andreopoulos B."/>
            <person name="Lu D."/>
            <person name="Skrede I."/>
            <person name="Drula E."/>
            <person name="Henrissat B."/>
            <person name="Morin E."/>
            <person name="Kohler A."/>
            <person name="Barry K."/>
            <person name="LaButti K."/>
            <person name="Morin E."/>
            <person name="Salamov A."/>
            <person name="Lipzen A."/>
            <person name="Mereny Z."/>
            <person name="Hegedus B."/>
            <person name="Baldrian P."/>
            <person name="Stursova M."/>
            <person name="Weitz H."/>
            <person name="Taylor A."/>
            <person name="Grigoriev I.V."/>
            <person name="Nagy L.G."/>
            <person name="Martin F."/>
            <person name="Kauserud H."/>
        </authorList>
    </citation>
    <scope>NUCLEOTIDE SEQUENCE</scope>
    <source>
        <strain evidence="4">CBHHK067</strain>
    </source>
</reference>
<evidence type="ECO:0000313" key="4">
    <source>
        <dbReference type="EMBL" id="KAJ7669720.1"/>
    </source>
</evidence>
<accession>A0AAD7G5K2</accession>
<dbReference type="InterPro" id="IPR046792">
    <property type="entry name" value="Peptidase_C54_cat"/>
</dbReference>
<keyword evidence="1" id="KW-0539">Nucleus</keyword>
<feature type="region of interest" description="Disordered" evidence="2">
    <location>
        <begin position="131"/>
        <end position="157"/>
    </location>
</feature>
<keyword evidence="5" id="KW-1185">Reference proteome</keyword>
<dbReference type="GO" id="GO:0005634">
    <property type="term" value="C:nucleus"/>
    <property type="evidence" value="ECO:0007669"/>
    <property type="project" value="UniProtKB-SubCell"/>
</dbReference>
<dbReference type="GO" id="GO:0008234">
    <property type="term" value="F:cysteine-type peptidase activity"/>
    <property type="evidence" value="ECO:0007669"/>
    <property type="project" value="InterPro"/>
</dbReference>
<dbReference type="GO" id="GO:0006508">
    <property type="term" value="P:proteolysis"/>
    <property type="evidence" value="ECO:0007669"/>
    <property type="project" value="UniProtKB-KW"/>
</dbReference>
<name>A0AAD7G5K2_MYCRO</name>
<evidence type="ECO:0000256" key="2">
    <source>
        <dbReference type="SAM" id="MobiDB-lite"/>
    </source>
</evidence>
<feature type="compositionally biased region" description="Low complexity" evidence="2">
    <location>
        <begin position="134"/>
        <end position="146"/>
    </location>
</feature>
<dbReference type="SUPFAM" id="SSF54001">
    <property type="entry name" value="Cysteine proteinases"/>
    <property type="match status" value="1"/>
</dbReference>
<dbReference type="GO" id="GO:0019786">
    <property type="term" value="F:protein-phosphatidylethanolamide deconjugating activity"/>
    <property type="evidence" value="ECO:0007669"/>
    <property type="project" value="InterPro"/>
</dbReference>
<comment type="caution">
    <text evidence="4">The sequence shown here is derived from an EMBL/GenBank/DDBJ whole genome shotgun (WGS) entry which is preliminary data.</text>
</comment>
<dbReference type="Proteomes" id="UP001221757">
    <property type="component" value="Unassembled WGS sequence"/>
</dbReference>
<keyword evidence="1" id="KW-0378">Hydrolase</keyword>
<comment type="subcellular location">
    <subcellularLocation>
        <location evidence="1">Nucleus</location>
    </subcellularLocation>
    <subcellularLocation>
        <location evidence="1">Cytoplasm</location>
    </subcellularLocation>
</comment>
<dbReference type="Pfam" id="PF03416">
    <property type="entry name" value="Peptidase_C54"/>
    <property type="match status" value="1"/>
</dbReference>
<evidence type="ECO:0000256" key="1">
    <source>
        <dbReference type="RuleBase" id="RU363115"/>
    </source>
</evidence>
<keyword evidence="1" id="KW-0963">Cytoplasm</keyword>
<gene>
    <name evidence="4" type="ORF">B0H17DRAFT_206469</name>
</gene>
<evidence type="ECO:0000313" key="5">
    <source>
        <dbReference type="Proteomes" id="UP001221757"/>
    </source>
</evidence>
<dbReference type="GO" id="GO:0005737">
    <property type="term" value="C:cytoplasm"/>
    <property type="evidence" value="ECO:0007669"/>
    <property type="project" value="UniProtKB-SubCell"/>
</dbReference>
<feature type="compositionally biased region" description="Basic residues" evidence="2">
    <location>
        <begin position="147"/>
        <end position="157"/>
    </location>
</feature>
<dbReference type="AlphaFoldDB" id="A0AAD7G5K2"/>
<protein>
    <recommendedName>
        <fullName evidence="1">Cysteine protease</fullName>
        <ecNumber evidence="1">3.4.22.-</ecNumber>
    </recommendedName>
</protein>
<comment type="function">
    <text evidence="1">Required for selective autophagic degradation of the nucleus (nucleophagy) as well as for mitophagy which contributes to regulate mitochondrial quantity and quality by eliminating the mitochondria to a basal level to fulfill cellular energy requirements and preventing excess ROS production.</text>
</comment>
<feature type="domain" description="Peptidase C54 catalytic" evidence="3">
    <location>
        <begin position="6"/>
        <end position="72"/>
    </location>
</feature>
<keyword evidence="1" id="KW-0645">Protease</keyword>
<dbReference type="EMBL" id="JARKIE010000185">
    <property type="protein sequence ID" value="KAJ7669720.1"/>
    <property type="molecule type" value="Genomic_DNA"/>
</dbReference>
<proteinExistence type="inferred from homology"/>
<dbReference type="EC" id="3.4.22.-" evidence="1"/>